<dbReference type="InterPro" id="IPR014772">
    <property type="entry name" value="Munc13_dom-2"/>
</dbReference>
<dbReference type="VEuPathDB" id="FungiDB:SPPG_08144"/>
<feature type="compositionally biased region" description="Basic and acidic residues" evidence="1">
    <location>
        <begin position="420"/>
        <end position="451"/>
    </location>
</feature>
<evidence type="ECO:0000256" key="1">
    <source>
        <dbReference type="SAM" id="MobiDB-lite"/>
    </source>
</evidence>
<feature type="compositionally biased region" description="Basic and acidic residues" evidence="1">
    <location>
        <begin position="125"/>
        <end position="134"/>
    </location>
</feature>
<feature type="compositionally biased region" description="Low complexity" evidence="1">
    <location>
        <begin position="1268"/>
        <end position="1293"/>
    </location>
</feature>
<dbReference type="GeneID" id="27691321"/>
<dbReference type="InterPro" id="IPR035892">
    <property type="entry name" value="C2_domain_sf"/>
</dbReference>
<dbReference type="PANTHER" id="PTHR47263:SF1">
    <property type="entry name" value="C2 DOMAIN PROTEIN (AFU_ORTHOLOGUE AFUA_7G02350)"/>
    <property type="match status" value="1"/>
</dbReference>
<dbReference type="InterPro" id="IPR010439">
    <property type="entry name" value="MUN_dom"/>
</dbReference>
<dbReference type="InterPro" id="IPR014770">
    <property type="entry name" value="Munc13_1"/>
</dbReference>
<dbReference type="eggNOG" id="ENOG502QQWJ">
    <property type="taxonomic scope" value="Eukaryota"/>
</dbReference>
<proteinExistence type="predicted"/>
<evidence type="ECO:0000313" key="5">
    <source>
        <dbReference type="EMBL" id="KNC96557.1"/>
    </source>
</evidence>
<feature type="compositionally biased region" description="Low complexity" evidence="1">
    <location>
        <begin position="86"/>
        <end position="98"/>
    </location>
</feature>
<dbReference type="InParanoid" id="A0A0L0H5S0"/>
<evidence type="ECO:0000259" key="2">
    <source>
        <dbReference type="PROSITE" id="PS50004"/>
    </source>
</evidence>
<dbReference type="Pfam" id="PF06292">
    <property type="entry name" value="MUN"/>
    <property type="match status" value="1"/>
</dbReference>
<dbReference type="CDD" id="cd00030">
    <property type="entry name" value="C2"/>
    <property type="match status" value="1"/>
</dbReference>
<feature type="compositionally biased region" description="Basic and acidic residues" evidence="1">
    <location>
        <begin position="215"/>
        <end position="250"/>
    </location>
</feature>
<feature type="domain" description="C2" evidence="2">
    <location>
        <begin position="1207"/>
        <end position="1366"/>
    </location>
</feature>
<evidence type="ECO:0008006" key="7">
    <source>
        <dbReference type="Google" id="ProtNLM"/>
    </source>
</evidence>
<accession>A0A0L0H5S0</accession>
<dbReference type="InterPro" id="IPR000008">
    <property type="entry name" value="C2_dom"/>
</dbReference>
<dbReference type="STRING" id="645134.A0A0L0H5S0"/>
<evidence type="ECO:0000259" key="3">
    <source>
        <dbReference type="PROSITE" id="PS51258"/>
    </source>
</evidence>
<dbReference type="RefSeq" id="XP_016604597.1">
    <property type="nucleotide sequence ID" value="XM_016756300.1"/>
</dbReference>
<feature type="region of interest" description="Disordered" evidence="1">
    <location>
        <begin position="1"/>
        <end position="451"/>
    </location>
</feature>
<name>A0A0L0H5S0_SPIPD</name>
<feature type="region of interest" description="Disordered" evidence="1">
    <location>
        <begin position="1261"/>
        <end position="1293"/>
    </location>
</feature>
<dbReference type="Gene3D" id="1.10.357.50">
    <property type="match status" value="1"/>
</dbReference>
<feature type="domain" description="C2" evidence="2">
    <location>
        <begin position="546"/>
        <end position="680"/>
    </location>
</feature>
<feature type="domain" description="MHD2" evidence="4">
    <location>
        <begin position="1475"/>
        <end position="1592"/>
    </location>
</feature>
<feature type="compositionally biased region" description="Basic and acidic residues" evidence="1">
    <location>
        <begin position="1"/>
        <end position="12"/>
    </location>
</feature>
<dbReference type="PANTHER" id="PTHR47263">
    <property type="entry name" value="ADENYLATE CYCLASE ACTIVATION PROTEIN GIT1"/>
    <property type="match status" value="1"/>
</dbReference>
<feature type="compositionally biased region" description="Basic and acidic residues" evidence="1">
    <location>
        <begin position="275"/>
        <end position="285"/>
    </location>
</feature>
<evidence type="ECO:0000313" key="6">
    <source>
        <dbReference type="Proteomes" id="UP000053201"/>
    </source>
</evidence>
<reference evidence="5 6" key="1">
    <citation type="submission" date="2009-08" db="EMBL/GenBank/DDBJ databases">
        <title>The Genome Sequence of Spizellomyces punctatus strain DAOM BR117.</title>
        <authorList>
            <consortium name="The Broad Institute Genome Sequencing Platform"/>
            <person name="Russ C."/>
            <person name="Cuomo C."/>
            <person name="Shea T."/>
            <person name="Young S.K."/>
            <person name="Zeng Q."/>
            <person name="Koehrsen M."/>
            <person name="Haas B."/>
            <person name="Borodovsky M."/>
            <person name="Guigo R."/>
            <person name="Alvarado L."/>
            <person name="Berlin A."/>
            <person name="Bochicchio J."/>
            <person name="Borenstein D."/>
            <person name="Chapman S."/>
            <person name="Chen Z."/>
            <person name="Engels R."/>
            <person name="Freedman E."/>
            <person name="Gellesch M."/>
            <person name="Goldberg J."/>
            <person name="Griggs A."/>
            <person name="Gujja S."/>
            <person name="Heiman D."/>
            <person name="Hepburn T."/>
            <person name="Howarth C."/>
            <person name="Jen D."/>
            <person name="Larson L."/>
            <person name="Lewis B."/>
            <person name="Mehta T."/>
            <person name="Park D."/>
            <person name="Pearson M."/>
            <person name="Roberts A."/>
            <person name="Saif S."/>
            <person name="Shenoy N."/>
            <person name="Sisk P."/>
            <person name="Stolte C."/>
            <person name="Sykes S."/>
            <person name="Thomson T."/>
            <person name="Walk T."/>
            <person name="White J."/>
            <person name="Yandava C."/>
            <person name="Burger G."/>
            <person name="Gray M.W."/>
            <person name="Holland P.W.H."/>
            <person name="King N."/>
            <person name="Lang F.B.F."/>
            <person name="Roger A.J."/>
            <person name="Ruiz-Trillo I."/>
            <person name="Lander E."/>
            <person name="Nusbaum C."/>
        </authorList>
    </citation>
    <scope>NUCLEOTIDE SEQUENCE [LARGE SCALE GENOMIC DNA]</scope>
    <source>
        <strain evidence="5 6">DAOM BR117</strain>
    </source>
</reference>
<feature type="compositionally biased region" description="Polar residues" evidence="1">
    <location>
        <begin position="184"/>
        <end position="194"/>
    </location>
</feature>
<dbReference type="InterPro" id="IPR052811">
    <property type="entry name" value="Glucose_resp_signaling"/>
</dbReference>
<dbReference type="EMBL" id="KQ257468">
    <property type="protein sequence ID" value="KNC96557.1"/>
    <property type="molecule type" value="Genomic_DNA"/>
</dbReference>
<feature type="domain" description="MHD1" evidence="3">
    <location>
        <begin position="997"/>
        <end position="1124"/>
    </location>
</feature>
<sequence>MADTGYRPREPPRILNRNANGFFDPAAADPPPATPESSRSRENVYPSVAARIPTSRSKSRTRDPNNPNSPLYSPNSPLSPVPPPSRYYQSSSTGSSPPRSRRPSEDSYANGNRRPPPEGVVSVYENDRERRRPSADSGSSRSSPNSSRRPSLSGDHPPRNGSLLRSGSGASIGSRSGSDEQLLRSATTKSSTRNYGERERDYDSGPSRSFTTREPSSREGERGRERETERSRTRESPLNRASERIPDKLSRLAAAPSNRHTTEPASASASASFDDMLKALDDLHTKTAANPPRSSPLPPETANDRGSDRPNSGRASKDYELMTASLDQLIDNTRKSVPSSATGTLGREAERRERDRQRAKEKELEIQREKEREKELEREREVDKEREKEKARDRIREKEREKERGRQRERDEILVAEQADAEKTAQADRMEAREVQRKRKEQERIEAERRDADRRELQMIAEARQREMAADRQRDATRIREPDGRADESIIVRDYVSALMMTLRADTSYPNPDDFATPDGYAIWEDTLGMSYSEVLCELLKARFIDKKGKQEKKEKSQEPTVIQLFFKIVEARGLVAKEGRSRDPYCTIEHGNIPDDGTEEARKADKERKDKEVLQTDTIKGTTNPRWNEHVNIPAKALTDKVMVSVYDRAKEQFLGRVKIPFSELIPIAARDGYVKKWFRLTGLGKKEKDKYVGGEILIEAAIKDDGTSGPSAKRPKQDPIAALQSAISATDLDLRALYRTLLRACLILDMNMLGKQINEKTQRLLSEESKALLTILGRTWGLSEAFMVMAYLQLLFEKYKVYEIPQSALLDAFETLKEDLKKRGWLSEYERPAVLELLADMDEYYRTQITKYKEFFPENKPKQALATTILMLRMIFKNPLYRQSHPDKPESFRDELRGMLTEAAIARYEKLKELTTPFDTNDLEAVIEGINKLAEMVSEEIEADGKWYRKPFEKELDIVRLTAENYLKYFVLTLESASEDMASDVAVKSASKSVFELYKRVRVMDERYAKMVPGLKRMSMNAGFNVERWFAPFVQKWLEHLSDRTLEWVSNAVKADNFEPLADGVGQGQHHSSSVTDLFSAVYQELAFINDLGWSDRVQNAGFMQGFAKSVSKAIEQYCDAIALGEIKADSAGTAWQGLLQTAANVGAIGGKFGANGPRDIANESCVKLCNIEYAMSKLDDMYRVMNVQELTSIIRRHRAAMAAENGSSAVSSEDNEMTVKGAFKIQLSYAENLKPCNKNGLANPYCIVRVPDGTVVPVEEPPSMSPSSVRASSTSSSSRTSTGSSSAGPTVLNGIQCELARSRAVSDTINPTWDETFQVILPPVTKLEVAVLSKNMLTADEIAGKAVVDLSRGTRLRRKLGDHQTHDVYVEMEPQGRVLVRFTMEGADEDVDFWFRRSKEKLGRTRDDFVRALTGKIIPYAREEILKIIKSHEAAPLPSKSFFSSLTTAVQYSDKTASGASIDERVSVQDADAALEPLTEYLNKNLGTLADYLSERMAQEVIRRCWDEVVSIIEWSLIPPLYGPIERDRRVLNRRQTSMATSILRILKEFFYADGQGVPLRMLETRKHKYLESLLDQYHADIGRLKREYELDLLKGRDREVILRLVRVKVEKELDGTSANEEREEGRKWIETQLARRKELVRR</sequence>
<feature type="compositionally biased region" description="Low complexity" evidence="1">
    <location>
        <begin position="135"/>
        <end position="153"/>
    </location>
</feature>
<feature type="compositionally biased region" description="Low complexity" evidence="1">
    <location>
        <begin position="161"/>
        <end position="176"/>
    </location>
</feature>
<dbReference type="OrthoDB" id="2015333at2759"/>
<protein>
    <recommendedName>
        <fullName evidence="7">C2 domain-containing protein</fullName>
    </recommendedName>
</protein>
<organism evidence="5 6">
    <name type="scientific">Spizellomyces punctatus (strain DAOM BR117)</name>
    <dbReference type="NCBI Taxonomy" id="645134"/>
    <lineage>
        <taxon>Eukaryota</taxon>
        <taxon>Fungi</taxon>
        <taxon>Fungi incertae sedis</taxon>
        <taxon>Chytridiomycota</taxon>
        <taxon>Chytridiomycota incertae sedis</taxon>
        <taxon>Chytridiomycetes</taxon>
        <taxon>Spizellomycetales</taxon>
        <taxon>Spizellomycetaceae</taxon>
        <taxon>Spizellomyces</taxon>
    </lineage>
</organism>
<dbReference type="SMART" id="SM00239">
    <property type="entry name" value="C2"/>
    <property type="match status" value="2"/>
</dbReference>
<dbReference type="Gene3D" id="1.20.58.1100">
    <property type="match status" value="1"/>
</dbReference>
<dbReference type="Gene3D" id="2.60.40.150">
    <property type="entry name" value="C2 domain"/>
    <property type="match status" value="2"/>
</dbReference>
<dbReference type="PROSITE" id="PS51258">
    <property type="entry name" value="MHD1"/>
    <property type="match status" value="1"/>
</dbReference>
<dbReference type="Proteomes" id="UP000053201">
    <property type="component" value="Unassembled WGS sequence"/>
</dbReference>
<dbReference type="SUPFAM" id="SSF49562">
    <property type="entry name" value="C2 domain (Calcium/lipid-binding domain, CaLB)"/>
    <property type="match status" value="2"/>
</dbReference>
<feature type="compositionally biased region" description="Low complexity" evidence="1">
    <location>
        <begin position="64"/>
        <end position="76"/>
    </location>
</feature>
<feature type="compositionally biased region" description="Basic and acidic residues" evidence="1">
    <location>
        <begin position="600"/>
        <end position="613"/>
    </location>
</feature>
<dbReference type="PROSITE" id="PS50004">
    <property type="entry name" value="C2"/>
    <property type="match status" value="2"/>
</dbReference>
<feature type="region of interest" description="Disordered" evidence="1">
    <location>
        <begin position="590"/>
        <end position="613"/>
    </location>
</feature>
<dbReference type="Pfam" id="PF00168">
    <property type="entry name" value="C2"/>
    <property type="match status" value="2"/>
</dbReference>
<evidence type="ECO:0000259" key="4">
    <source>
        <dbReference type="PROSITE" id="PS51259"/>
    </source>
</evidence>
<feature type="compositionally biased region" description="Basic and acidic residues" evidence="1">
    <location>
        <begin position="347"/>
        <end position="413"/>
    </location>
</feature>
<gene>
    <name evidence="5" type="ORF">SPPG_08144</name>
</gene>
<keyword evidence="6" id="KW-1185">Reference proteome</keyword>
<dbReference type="PROSITE" id="PS51259">
    <property type="entry name" value="MHD2"/>
    <property type="match status" value="1"/>
</dbReference>